<evidence type="ECO:0000313" key="1">
    <source>
        <dbReference type="EMBL" id="MPC90621.1"/>
    </source>
</evidence>
<keyword evidence="2" id="KW-1185">Reference proteome</keyword>
<dbReference type="Proteomes" id="UP000324222">
    <property type="component" value="Unassembled WGS sequence"/>
</dbReference>
<protein>
    <submittedName>
        <fullName evidence="1">Uncharacterized protein</fullName>
    </submittedName>
</protein>
<reference evidence="1 2" key="1">
    <citation type="submission" date="2019-05" db="EMBL/GenBank/DDBJ databases">
        <title>Another draft genome of Portunus trituberculatus and its Hox gene families provides insights of decapod evolution.</title>
        <authorList>
            <person name="Jeong J.-H."/>
            <person name="Song I."/>
            <person name="Kim S."/>
            <person name="Choi T."/>
            <person name="Kim D."/>
            <person name="Ryu S."/>
            <person name="Kim W."/>
        </authorList>
    </citation>
    <scope>NUCLEOTIDE SEQUENCE [LARGE SCALE GENOMIC DNA]</scope>
    <source>
        <tissue evidence="1">Muscle</tissue>
    </source>
</reference>
<proteinExistence type="predicted"/>
<sequence length="70" mass="7961">MFRSPTPSRPSAFATLLIFLPTRPPPLHLSVPPFHSPFPSHYLHFHLHLRHPRKVSPRPPLPRLTSSPGC</sequence>
<accession>A0A5B7IYL0</accession>
<comment type="caution">
    <text evidence="1">The sequence shown here is derived from an EMBL/GenBank/DDBJ whole genome shotgun (WGS) entry which is preliminary data.</text>
</comment>
<organism evidence="1 2">
    <name type="scientific">Portunus trituberculatus</name>
    <name type="common">Swimming crab</name>
    <name type="synonym">Neptunus trituberculatus</name>
    <dbReference type="NCBI Taxonomy" id="210409"/>
    <lineage>
        <taxon>Eukaryota</taxon>
        <taxon>Metazoa</taxon>
        <taxon>Ecdysozoa</taxon>
        <taxon>Arthropoda</taxon>
        <taxon>Crustacea</taxon>
        <taxon>Multicrustacea</taxon>
        <taxon>Malacostraca</taxon>
        <taxon>Eumalacostraca</taxon>
        <taxon>Eucarida</taxon>
        <taxon>Decapoda</taxon>
        <taxon>Pleocyemata</taxon>
        <taxon>Brachyura</taxon>
        <taxon>Eubrachyura</taxon>
        <taxon>Portunoidea</taxon>
        <taxon>Portunidae</taxon>
        <taxon>Portuninae</taxon>
        <taxon>Portunus</taxon>
    </lineage>
</organism>
<dbReference type="EMBL" id="VSRR010085054">
    <property type="protein sequence ID" value="MPC90621.1"/>
    <property type="molecule type" value="Genomic_DNA"/>
</dbReference>
<dbReference type="AlphaFoldDB" id="A0A5B7IYL0"/>
<name>A0A5B7IYL0_PORTR</name>
<evidence type="ECO:0000313" key="2">
    <source>
        <dbReference type="Proteomes" id="UP000324222"/>
    </source>
</evidence>
<gene>
    <name evidence="1" type="ORF">E2C01_085617</name>
</gene>